<evidence type="ECO:0000256" key="1">
    <source>
        <dbReference type="SAM" id="MobiDB-lite"/>
    </source>
</evidence>
<dbReference type="EMBL" id="JADKYY010000007">
    <property type="protein sequence ID" value="MBF5027505.1"/>
    <property type="molecule type" value="Genomic_DNA"/>
</dbReference>
<evidence type="ECO:0008006" key="5">
    <source>
        <dbReference type="Google" id="ProtNLM"/>
    </source>
</evidence>
<evidence type="ECO:0000256" key="2">
    <source>
        <dbReference type="SAM" id="Phobius"/>
    </source>
</evidence>
<feature type="region of interest" description="Disordered" evidence="1">
    <location>
        <begin position="837"/>
        <end position="868"/>
    </location>
</feature>
<keyword evidence="2" id="KW-1133">Transmembrane helix</keyword>
<keyword evidence="4" id="KW-1185">Reference proteome</keyword>
<feature type="transmembrane region" description="Helical" evidence="2">
    <location>
        <begin position="12"/>
        <end position="33"/>
    </location>
</feature>
<protein>
    <recommendedName>
        <fullName evidence="5">DUF748 domain-containing protein</fullName>
    </recommendedName>
</protein>
<dbReference type="Proteomes" id="UP000694480">
    <property type="component" value="Unassembled WGS sequence"/>
</dbReference>
<name>A0A930YW93_9FLAO</name>
<proteinExistence type="predicted"/>
<evidence type="ECO:0000313" key="4">
    <source>
        <dbReference type="Proteomes" id="UP000694480"/>
    </source>
</evidence>
<dbReference type="AlphaFoldDB" id="A0A930YW93"/>
<reference evidence="3" key="1">
    <citation type="submission" date="2020-11" db="EMBL/GenBank/DDBJ databases">
        <title>Genome seq and assembly of Planobacterium sp.</title>
        <authorList>
            <person name="Chhetri G."/>
        </authorList>
    </citation>
    <scope>NUCLEOTIDE SEQUENCE</scope>
    <source>
        <strain evidence="3">GCR5</strain>
    </source>
</reference>
<evidence type="ECO:0000313" key="3">
    <source>
        <dbReference type="EMBL" id="MBF5027505.1"/>
    </source>
</evidence>
<feature type="compositionally biased region" description="Polar residues" evidence="1">
    <location>
        <begin position="845"/>
        <end position="857"/>
    </location>
</feature>
<accession>A0A930YW93</accession>
<gene>
    <name evidence="3" type="ORF">IC612_06810</name>
</gene>
<sequence>MVQKSTFRKIGIAILALVVALVAVQLGFNYYLYKRIPQLVSTNTDYQVSYKNLDVGVLTGRIKASDVEIRTKSPDNPNVLRVEGTIDSMNVSQIGLIDAVLRNDLNAANITLHRATLLLRLNKPLEKQQGKKRKPARFSKIALVDSNIKVLRDDASDMVAIEELNLELYNLQLSEKDVEDKLPIAFDRYSISGKKFSFLTDSKYRITIDEITSKAKNMVLKNFHLKSEIPFLKYKARYPTSQNYFSFSIPHFEFQELLLKDRRIALENVLLENPSLKVHSTGAQRSKNTSPFLFDINLKNLDVKNAKVDFFTPKGVKIANAGSLDVNISELELNQESQKGNLPIDYKDFRIEGSQVQYATSTQSLSAAAMEFTPAQLLLRSPTYKSTSGSRADLQAQEVLLTFKSFLGNKEDFDLEGTNLGVKGLRGKIQLDKSNAQSKAYKPIAARLSQVQINAPALTVVNSQGKTFDFKNIDIRGNGIDLSQPSQRGVLPFKYGQSQLSFSSLRTVLDRNYTLSLGSTRMDGNLLASQKIQLLPRRSRAAFVASLPKEKDLYSLSLDRLQVNGIMDLWENRKVWNIEKVTLTGLRASIFRSKVPPDDTQHKPLYSALLRSIKQPLTIGSLSIGNSHLTYEEDTRKSEGPGKLVFGAFNLEASNVHTAHRKSGTQIPIEINARFMDVSPIDIKWNLDTGSPTDQFSISGNIWSLPAASLNAFVEPYLKIQTTGQINHIRFNYTGNQKLLSGNFAMKHKDLKVSILNQEGDKNKLLSAAANLLVKSNSGSFPATVTVENVERDPTKSFFNFFWLGMQEGLKKTLIGANADKTQQRVESTLNKTKEISENIKEIRTGSSPADSAQSPSKKGLFKIRRKQ</sequence>
<comment type="caution">
    <text evidence="3">The sequence shown here is derived from an EMBL/GenBank/DDBJ whole genome shotgun (WGS) entry which is preliminary data.</text>
</comment>
<organism evidence="3 4">
    <name type="scientific">Planobacterium oryzisoli</name>
    <dbReference type="NCBI Taxonomy" id="2771435"/>
    <lineage>
        <taxon>Bacteria</taxon>
        <taxon>Pseudomonadati</taxon>
        <taxon>Bacteroidota</taxon>
        <taxon>Flavobacteriia</taxon>
        <taxon>Flavobacteriales</taxon>
        <taxon>Weeksellaceae</taxon>
        <taxon>Chryseobacterium group</taxon>
        <taxon>Chryseobacterium</taxon>
    </lineage>
</organism>
<keyword evidence="2" id="KW-0472">Membrane</keyword>
<dbReference type="RefSeq" id="WP_194739432.1">
    <property type="nucleotide sequence ID" value="NZ_JADKYY010000007.1"/>
</dbReference>
<keyword evidence="2" id="KW-0812">Transmembrane</keyword>